<evidence type="ECO:0000256" key="3">
    <source>
        <dbReference type="SAM" id="MobiDB-lite"/>
    </source>
</evidence>
<name>A0ABV9FST2_9NOCA</name>
<feature type="compositionally biased region" description="Pro residues" evidence="3">
    <location>
        <begin position="183"/>
        <end position="205"/>
    </location>
</feature>
<comment type="caution">
    <text evidence="4">The sequence shown here is derived from an EMBL/GenBank/DDBJ whole genome shotgun (WGS) entry which is preliminary data.</text>
</comment>
<evidence type="ECO:0000256" key="2">
    <source>
        <dbReference type="ARBA" id="ARBA00023136"/>
    </source>
</evidence>
<keyword evidence="5" id="KW-1185">Reference proteome</keyword>
<gene>
    <name evidence="4" type="ORF">ACFO6S_15230</name>
</gene>
<feature type="region of interest" description="Disordered" evidence="3">
    <location>
        <begin position="170"/>
        <end position="212"/>
    </location>
</feature>
<protein>
    <recommendedName>
        <fullName evidence="6">Mce-associated membrane protein</fullName>
    </recommendedName>
</protein>
<dbReference type="Proteomes" id="UP001595914">
    <property type="component" value="Unassembled WGS sequence"/>
</dbReference>
<evidence type="ECO:0000313" key="5">
    <source>
        <dbReference type="Proteomes" id="UP001595914"/>
    </source>
</evidence>
<reference evidence="5" key="1">
    <citation type="journal article" date="2019" name="Int. J. Syst. Evol. Microbiol.">
        <title>The Global Catalogue of Microorganisms (GCM) 10K type strain sequencing project: providing services to taxonomists for standard genome sequencing and annotation.</title>
        <authorList>
            <consortium name="The Broad Institute Genomics Platform"/>
            <consortium name="The Broad Institute Genome Sequencing Center for Infectious Disease"/>
            <person name="Wu L."/>
            <person name="Ma J."/>
        </authorList>
    </citation>
    <scope>NUCLEOTIDE SEQUENCE [LARGE SCALE GENOMIC DNA]</scope>
    <source>
        <strain evidence="5">CCUG 54520</strain>
    </source>
</reference>
<evidence type="ECO:0000256" key="1">
    <source>
        <dbReference type="ARBA" id="ARBA00004370"/>
    </source>
</evidence>
<sequence>MRSTNLRNPALAAVSVLALVALGFAVWFGYGWGRALFVDRPAAAARDDALAGARQAAINLNTVDSANLDQTFANMESSITGDELMNSLNDTKSQMAEQVKQAGATSQAAVLDAALTEFSRDEGTATSLVVLTSTTTWPNRPASKVKITMRLGMTDVDGVWKAEKVENVGAPIAMDPGTGSPPAEAPAPAPEAPVPAPAPEVPVPALPDSGGQ</sequence>
<accession>A0ABV9FST2</accession>
<dbReference type="RefSeq" id="WP_378418350.1">
    <property type="nucleotide sequence ID" value="NZ_JBHSFO010000009.1"/>
</dbReference>
<evidence type="ECO:0000313" key="4">
    <source>
        <dbReference type="EMBL" id="MFC4605051.1"/>
    </source>
</evidence>
<comment type="subcellular location">
    <subcellularLocation>
        <location evidence="1">Membrane</location>
    </subcellularLocation>
</comment>
<evidence type="ECO:0008006" key="6">
    <source>
        <dbReference type="Google" id="ProtNLM"/>
    </source>
</evidence>
<organism evidence="4 5">
    <name type="scientific">Rhodococcus kronopolitis</name>
    <dbReference type="NCBI Taxonomy" id="1460226"/>
    <lineage>
        <taxon>Bacteria</taxon>
        <taxon>Bacillati</taxon>
        <taxon>Actinomycetota</taxon>
        <taxon>Actinomycetes</taxon>
        <taxon>Mycobacteriales</taxon>
        <taxon>Nocardiaceae</taxon>
        <taxon>Rhodococcus</taxon>
    </lineage>
</organism>
<keyword evidence="2" id="KW-0472">Membrane</keyword>
<dbReference type="PANTHER" id="PTHR37042:SF4">
    <property type="entry name" value="OUTER MEMBRANE PROTEIN RV1973"/>
    <property type="match status" value="1"/>
</dbReference>
<dbReference type="EMBL" id="JBHSFO010000009">
    <property type="protein sequence ID" value="MFC4605051.1"/>
    <property type="molecule type" value="Genomic_DNA"/>
</dbReference>
<proteinExistence type="predicted"/>
<dbReference type="PANTHER" id="PTHR37042">
    <property type="entry name" value="OUTER MEMBRANE PROTEIN RV1973"/>
    <property type="match status" value="1"/>
</dbReference>